<evidence type="ECO:0000313" key="3">
    <source>
        <dbReference type="Proteomes" id="UP000751190"/>
    </source>
</evidence>
<keyword evidence="1" id="KW-1133">Transmembrane helix</keyword>
<feature type="transmembrane region" description="Helical" evidence="1">
    <location>
        <begin position="137"/>
        <end position="156"/>
    </location>
</feature>
<keyword evidence="1" id="KW-0812">Transmembrane</keyword>
<feature type="transmembrane region" description="Helical" evidence="1">
    <location>
        <begin position="199"/>
        <end position="217"/>
    </location>
</feature>
<protein>
    <submittedName>
        <fullName evidence="2">Uncharacterized protein</fullName>
    </submittedName>
</protein>
<gene>
    <name evidence="2" type="ORF">KFE25_000072</name>
</gene>
<dbReference type="OrthoDB" id="417624at2759"/>
<feature type="transmembrane region" description="Helical" evidence="1">
    <location>
        <begin position="176"/>
        <end position="192"/>
    </location>
</feature>
<dbReference type="OMA" id="ASKWHMT"/>
<keyword evidence="3" id="KW-1185">Reference proteome</keyword>
<comment type="caution">
    <text evidence="2">The sequence shown here is derived from an EMBL/GenBank/DDBJ whole genome shotgun (WGS) entry which is preliminary data.</text>
</comment>
<reference evidence="2" key="1">
    <citation type="submission" date="2021-05" db="EMBL/GenBank/DDBJ databases">
        <title>The genome of the haptophyte Pavlova lutheri (Diacronema luteri, Pavlovales) - a model for lipid biosynthesis in eukaryotic algae.</title>
        <authorList>
            <person name="Hulatt C.J."/>
            <person name="Posewitz M.C."/>
        </authorList>
    </citation>
    <scope>NUCLEOTIDE SEQUENCE</scope>
    <source>
        <strain evidence="2">NIVA-4/92</strain>
    </source>
</reference>
<name>A0A8J5XG38_DIALT</name>
<keyword evidence="1" id="KW-0472">Membrane</keyword>
<evidence type="ECO:0000256" key="1">
    <source>
        <dbReference type="SAM" id="Phobius"/>
    </source>
</evidence>
<dbReference type="EMBL" id="JAGTXO010000014">
    <property type="protein sequence ID" value="KAG8463904.1"/>
    <property type="molecule type" value="Genomic_DNA"/>
</dbReference>
<feature type="transmembrane region" description="Helical" evidence="1">
    <location>
        <begin position="108"/>
        <end position="125"/>
    </location>
</feature>
<proteinExistence type="predicted"/>
<evidence type="ECO:0000313" key="2">
    <source>
        <dbReference type="EMBL" id="KAG8463904.1"/>
    </source>
</evidence>
<organism evidence="2 3">
    <name type="scientific">Diacronema lutheri</name>
    <name type="common">Unicellular marine alga</name>
    <name type="synonym">Monochrysis lutheri</name>
    <dbReference type="NCBI Taxonomy" id="2081491"/>
    <lineage>
        <taxon>Eukaryota</taxon>
        <taxon>Haptista</taxon>
        <taxon>Haptophyta</taxon>
        <taxon>Pavlovophyceae</taxon>
        <taxon>Pavlovales</taxon>
        <taxon>Pavlovaceae</taxon>
        <taxon>Diacronema</taxon>
    </lineage>
</organism>
<accession>A0A8J5XG38</accession>
<dbReference type="Proteomes" id="UP000751190">
    <property type="component" value="Unassembled WGS sequence"/>
</dbReference>
<sequence>MSGTRARRALAAKHLPLLRRQSSDGRAQLFPPHHAAKIWRISWLCLVSFAVALRCSPDLCAFPGVVLLTSLNYWRKPGPGLRRVLDIAAVHASAVVCMWRSFELDASHFWGYWFATSLAVGSYYAGCCMGGNLDAAVRFHMGLHTLANVGNIILFVGSRPGVKPSGPGAEPDMTRVVFLAFGGLLAVAYNFLPERSAQAVLFVGPLVPVFLFSLRAACPECLVAA</sequence>
<dbReference type="AlphaFoldDB" id="A0A8J5XG38"/>